<dbReference type="EMBL" id="LNQE01001237">
    <property type="protein sequence ID" value="KUG19991.1"/>
    <property type="molecule type" value="Genomic_DNA"/>
</dbReference>
<evidence type="ECO:0000313" key="1">
    <source>
        <dbReference type="EMBL" id="KUG19991.1"/>
    </source>
</evidence>
<reference evidence="1" key="1">
    <citation type="journal article" date="2015" name="Proc. Natl. Acad. Sci. U.S.A.">
        <title>Networks of energetic and metabolic interactions define dynamics in microbial communities.</title>
        <authorList>
            <person name="Embree M."/>
            <person name="Liu J.K."/>
            <person name="Al-Bassam M.M."/>
            <person name="Zengler K."/>
        </authorList>
    </citation>
    <scope>NUCLEOTIDE SEQUENCE</scope>
</reference>
<sequence>MIIMGRPFEGILGNTCELRILEFLLPLSGIQFNVTELAEEAGVSRVTAGRVVQKFVSWGILKVHEGRIPLYSIAADSPIVRSVENLNNAIIERMLGEEELREIHEYLQDRGCAAPLPDSAAEIAREARPGFSFGGEMWGAGDFQPGPASIPAPGYATADSERGVQYPRYFR</sequence>
<organism evidence="1">
    <name type="scientific">hydrocarbon metagenome</name>
    <dbReference type="NCBI Taxonomy" id="938273"/>
    <lineage>
        <taxon>unclassified sequences</taxon>
        <taxon>metagenomes</taxon>
        <taxon>ecological metagenomes</taxon>
    </lineage>
</organism>
<protein>
    <submittedName>
        <fullName evidence="1">Uncharacterized protein</fullName>
    </submittedName>
</protein>
<dbReference type="AlphaFoldDB" id="A0A0W8FGI9"/>
<name>A0A0W8FGI9_9ZZZZ</name>
<gene>
    <name evidence="1" type="ORF">ASZ90_010278</name>
</gene>
<dbReference type="CDD" id="cd00090">
    <property type="entry name" value="HTH_ARSR"/>
    <property type="match status" value="1"/>
</dbReference>
<accession>A0A0W8FGI9</accession>
<dbReference type="SUPFAM" id="SSF46785">
    <property type="entry name" value="Winged helix' DNA-binding domain"/>
    <property type="match status" value="1"/>
</dbReference>
<dbReference type="InterPro" id="IPR011991">
    <property type="entry name" value="ArsR-like_HTH"/>
</dbReference>
<dbReference type="InterPro" id="IPR036390">
    <property type="entry name" value="WH_DNA-bd_sf"/>
</dbReference>
<proteinExistence type="predicted"/>
<comment type="caution">
    <text evidence="1">The sequence shown here is derived from an EMBL/GenBank/DDBJ whole genome shotgun (WGS) entry which is preliminary data.</text>
</comment>